<organism evidence="2">
    <name type="scientific">Aureimonas altamirensis</name>
    <dbReference type="NCBI Taxonomy" id="370622"/>
    <lineage>
        <taxon>Bacteria</taxon>
        <taxon>Pseudomonadati</taxon>
        <taxon>Pseudomonadota</taxon>
        <taxon>Alphaproteobacteria</taxon>
        <taxon>Hyphomicrobiales</taxon>
        <taxon>Aurantimonadaceae</taxon>
        <taxon>Aureimonas</taxon>
    </lineage>
</organism>
<dbReference type="GO" id="GO:0016740">
    <property type="term" value="F:transferase activity"/>
    <property type="evidence" value="ECO:0007669"/>
    <property type="project" value="UniProtKB-KW"/>
</dbReference>
<keyword evidence="2" id="KW-0808">Transferase</keyword>
<sequence length="70" mass="7527">MLTGNVASDAENDAETEGQFLGWLSRKRGGRKSYGAARNRGRVAERRPGVVSHPGSGLQDMPNDLPPFMG</sequence>
<feature type="region of interest" description="Disordered" evidence="1">
    <location>
        <begin position="1"/>
        <end position="70"/>
    </location>
</feature>
<dbReference type="AlphaFoldDB" id="A0A0P0YX37"/>
<proteinExistence type="predicted"/>
<protein>
    <submittedName>
        <fullName evidence="2">Group 1 glycosyl transferase</fullName>
    </submittedName>
</protein>
<accession>A0A0P0YX37</accession>
<dbReference type="EMBL" id="LC066371">
    <property type="protein sequence ID" value="BAT26030.1"/>
    <property type="molecule type" value="Genomic_DNA"/>
</dbReference>
<reference evidence="2" key="1">
    <citation type="journal article" date="2015" name="Proc. Natl. Acad. Sci. U.S.A.">
        <title>Bacterial clade with the ribosomal RNA operon on a small plasmid rather than the chromosome.</title>
        <authorList>
            <person name="Anda M."/>
            <person name="Ohtsubo Y."/>
            <person name="Okubo T."/>
            <person name="Sugawara M."/>
            <person name="Nagata Y."/>
            <person name="Tsuda M."/>
            <person name="Minamisawa K."/>
            <person name="Mitsui H."/>
        </authorList>
    </citation>
    <scope>NUCLEOTIDE SEQUENCE</scope>
    <source>
        <strain evidence="2">DSM 21988</strain>
    </source>
</reference>
<evidence type="ECO:0000313" key="2">
    <source>
        <dbReference type="EMBL" id="BAT26030.1"/>
    </source>
</evidence>
<name>A0A0P0YX37_9HYPH</name>
<evidence type="ECO:0000256" key="1">
    <source>
        <dbReference type="SAM" id="MobiDB-lite"/>
    </source>
</evidence>